<evidence type="ECO:0000313" key="2">
    <source>
        <dbReference type="Proteomes" id="UP000814128"/>
    </source>
</evidence>
<protein>
    <submittedName>
        <fullName evidence="1">Uncharacterized protein</fullName>
    </submittedName>
</protein>
<evidence type="ECO:0000313" key="1">
    <source>
        <dbReference type="EMBL" id="KAI0027095.1"/>
    </source>
</evidence>
<organism evidence="1 2">
    <name type="scientific">Vararia minispora EC-137</name>
    <dbReference type="NCBI Taxonomy" id="1314806"/>
    <lineage>
        <taxon>Eukaryota</taxon>
        <taxon>Fungi</taxon>
        <taxon>Dikarya</taxon>
        <taxon>Basidiomycota</taxon>
        <taxon>Agaricomycotina</taxon>
        <taxon>Agaricomycetes</taxon>
        <taxon>Russulales</taxon>
        <taxon>Lachnocladiaceae</taxon>
        <taxon>Vararia</taxon>
    </lineage>
</organism>
<dbReference type="EMBL" id="MU274008">
    <property type="protein sequence ID" value="KAI0027095.1"/>
    <property type="molecule type" value="Genomic_DNA"/>
</dbReference>
<keyword evidence="2" id="KW-1185">Reference proteome</keyword>
<name>A0ACB8Q5U2_9AGAM</name>
<reference evidence="1" key="1">
    <citation type="submission" date="2021-02" db="EMBL/GenBank/DDBJ databases">
        <authorList>
            <consortium name="DOE Joint Genome Institute"/>
            <person name="Ahrendt S."/>
            <person name="Looney B.P."/>
            <person name="Miyauchi S."/>
            <person name="Morin E."/>
            <person name="Drula E."/>
            <person name="Courty P.E."/>
            <person name="Chicoki N."/>
            <person name="Fauchery L."/>
            <person name="Kohler A."/>
            <person name="Kuo A."/>
            <person name="Labutti K."/>
            <person name="Pangilinan J."/>
            <person name="Lipzen A."/>
            <person name="Riley R."/>
            <person name="Andreopoulos W."/>
            <person name="He G."/>
            <person name="Johnson J."/>
            <person name="Barry K.W."/>
            <person name="Grigoriev I.V."/>
            <person name="Nagy L."/>
            <person name="Hibbett D."/>
            <person name="Henrissat B."/>
            <person name="Matheny P.B."/>
            <person name="Labbe J."/>
            <person name="Martin F."/>
        </authorList>
    </citation>
    <scope>NUCLEOTIDE SEQUENCE</scope>
    <source>
        <strain evidence="1">EC-137</strain>
    </source>
</reference>
<reference evidence="1" key="2">
    <citation type="journal article" date="2022" name="New Phytol.">
        <title>Evolutionary transition to the ectomycorrhizal habit in the genomes of a hyperdiverse lineage of mushroom-forming fungi.</title>
        <authorList>
            <person name="Looney B."/>
            <person name="Miyauchi S."/>
            <person name="Morin E."/>
            <person name="Drula E."/>
            <person name="Courty P.E."/>
            <person name="Kohler A."/>
            <person name="Kuo A."/>
            <person name="LaButti K."/>
            <person name="Pangilinan J."/>
            <person name="Lipzen A."/>
            <person name="Riley R."/>
            <person name="Andreopoulos W."/>
            <person name="He G."/>
            <person name="Johnson J."/>
            <person name="Nolan M."/>
            <person name="Tritt A."/>
            <person name="Barry K.W."/>
            <person name="Grigoriev I.V."/>
            <person name="Nagy L.G."/>
            <person name="Hibbett D."/>
            <person name="Henrissat B."/>
            <person name="Matheny P.B."/>
            <person name="Labbe J."/>
            <person name="Martin F.M."/>
        </authorList>
    </citation>
    <scope>NUCLEOTIDE SEQUENCE</scope>
    <source>
        <strain evidence="1">EC-137</strain>
    </source>
</reference>
<proteinExistence type="predicted"/>
<accession>A0ACB8Q5U2</accession>
<comment type="caution">
    <text evidence="1">The sequence shown here is derived from an EMBL/GenBank/DDBJ whole genome shotgun (WGS) entry which is preliminary data.</text>
</comment>
<gene>
    <name evidence="1" type="ORF">K488DRAFT_91334</name>
</gene>
<sequence length="72" mass="8430">MTNSDAKRVFKNKEMMPSLMNDESSNNERIPLKADSEENSDGDKPDLPQDLLKVLKQYNLRVRYDISFTLFF</sequence>
<dbReference type="Proteomes" id="UP000814128">
    <property type="component" value="Unassembled WGS sequence"/>
</dbReference>